<keyword evidence="2" id="KW-1185">Reference proteome</keyword>
<protein>
    <submittedName>
        <fullName evidence="1">Uncharacterized protein</fullName>
    </submittedName>
</protein>
<evidence type="ECO:0000313" key="1">
    <source>
        <dbReference type="EMBL" id="KAK7832531.1"/>
    </source>
</evidence>
<comment type="caution">
    <text evidence="1">The sequence shown here is derived from an EMBL/GenBank/DDBJ whole genome shotgun (WGS) entry which is preliminary data.</text>
</comment>
<dbReference type="EMBL" id="PKMF04000423">
    <property type="protein sequence ID" value="KAK7832531.1"/>
    <property type="molecule type" value="Genomic_DNA"/>
</dbReference>
<organism evidence="1 2">
    <name type="scientific">Quercus suber</name>
    <name type="common">Cork oak</name>
    <dbReference type="NCBI Taxonomy" id="58331"/>
    <lineage>
        <taxon>Eukaryota</taxon>
        <taxon>Viridiplantae</taxon>
        <taxon>Streptophyta</taxon>
        <taxon>Embryophyta</taxon>
        <taxon>Tracheophyta</taxon>
        <taxon>Spermatophyta</taxon>
        <taxon>Magnoliopsida</taxon>
        <taxon>eudicotyledons</taxon>
        <taxon>Gunneridae</taxon>
        <taxon>Pentapetalae</taxon>
        <taxon>rosids</taxon>
        <taxon>fabids</taxon>
        <taxon>Fagales</taxon>
        <taxon>Fagaceae</taxon>
        <taxon>Quercus</taxon>
    </lineage>
</organism>
<dbReference type="Proteomes" id="UP000237347">
    <property type="component" value="Unassembled WGS sequence"/>
</dbReference>
<evidence type="ECO:0000313" key="2">
    <source>
        <dbReference type="Proteomes" id="UP000237347"/>
    </source>
</evidence>
<gene>
    <name evidence="1" type="ORF">CFP56_026346</name>
</gene>
<accession>A0AAW0K221</accession>
<reference evidence="1 2" key="1">
    <citation type="journal article" date="2018" name="Sci. Data">
        <title>The draft genome sequence of cork oak.</title>
        <authorList>
            <person name="Ramos A.M."/>
            <person name="Usie A."/>
            <person name="Barbosa P."/>
            <person name="Barros P.M."/>
            <person name="Capote T."/>
            <person name="Chaves I."/>
            <person name="Simoes F."/>
            <person name="Abreu I."/>
            <person name="Carrasquinho I."/>
            <person name="Faro C."/>
            <person name="Guimaraes J.B."/>
            <person name="Mendonca D."/>
            <person name="Nobrega F."/>
            <person name="Rodrigues L."/>
            <person name="Saibo N.J.M."/>
            <person name="Varela M.C."/>
            <person name="Egas C."/>
            <person name="Matos J."/>
            <person name="Miguel C.M."/>
            <person name="Oliveira M.M."/>
            <person name="Ricardo C.P."/>
            <person name="Goncalves S."/>
        </authorList>
    </citation>
    <scope>NUCLEOTIDE SEQUENCE [LARGE SCALE GENOMIC DNA]</scope>
    <source>
        <strain evidence="2">cv. HL8</strain>
    </source>
</reference>
<sequence length="80" mass="8819">MFGRSAVSVSLSSSESFCIAMEVVGDDPYISAMCFTQQLGFCIAMEVVGDDPYISASLAEKIHNHSRFVYNLIGTLFHFE</sequence>
<name>A0AAW0K221_QUESU</name>
<proteinExistence type="predicted"/>
<dbReference type="AlphaFoldDB" id="A0AAW0K221"/>